<comment type="caution">
    <text evidence="1">The sequence shown here is derived from an EMBL/GenBank/DDBJ whole genome shotgun (WGS) entry which is preliminary data.</text>
</comment>
<gene>
    <name evidence="1" type="ORF">MGAL_10B031348</name>
</gene>
<evidence type="ECO:0000313" key="1">
    <source>
        <dbReference type="EMBL" id="VDH91888.1"/>
    </source>
</evidence>
<accession>A0A8B6BL15</accession>
<protein>
    <submittedName>
        <fullName evidence="1">Uncharacterized protein</fullName>
    </submittedName>
</protein>
<dbReference type="EMBL" id="UYJE01000272">
    <property type="protein sequence ID" value="VDH91888.1"/>
    <property type="molecule type" value="Genomic_DNA"/>
</dbReference>
<feature type="non-terminal residue" evidence="1">
    <location>
        <position position="338"/>
    </location>
</feature>
<dbReference type="Proteomes" id="UP000596742">
    <property type="component" value="Unassembled WGS sequence"/>
</dbReference>
<evidence type="ECO:0000313" key="2">
    <source>
        <dbReference type="Proteomes" id="UP000596742"/>
    </source>
</evidence>
<organism evidence="1 2">
    <name type="scientific">Mytilus galloprovincialis</name>
    <name type="common">Mediterranean mussel</name>
    <dbReference type="NCBI Taxonomy" id="29158"/>
    <lineage>
        <taxon>Eukaryota</taxon>
        <taxon>Metazoa</taxon>
        <taxon>Spiralia</taxon>
        <taxon>Lophotrochozoa</taxon>
        <taxon>Mollusca</taxon>
        <taxon>Bivalvia</taxon>
        <taxon>Autobranchia</taxon>
        <taxon>Pteriomorphia</taxon>
        <taxon>Mytilida</taxon>
        <taxon>Mytiloidea</taxon>
        <taxon>Mytilidae</taxon>
        <taxon>Mytilinae</taxon>
        <taxon>Mytilus</taxon>
    </lineage>
</organism>
<proteinExistence type="predicted"/>
<reference evidence="1" key="1">
    <citation type="submission" date="2018-11" db="EMBL/GenBank/DDBJ databases">
        <authorList>
            <person name="Alioto T."/>
            <person name="Alioto T."/>
        </authorList>
    </citation>
    <scope>NUCLEOTIDE SEQUENCE</scope>
</reference>
<dbReference type="AlphaFoldDB" id="A0A8B6BL15"/>
<name>A0A8B6BL15_MYTGA</name>
<feature type="non-terminal residue" evidence="1">
    <location>
        <position position="1"/>
    </location>
</feature>
<sequence>LFYTVNSGLNSHGIKLHINKYCVHNISQCNFFVIRFLVQEDISCQTKTFSPLTIRRNARLAEWIAQSNWKECICLRKCFLRITHWWDNKSRLRYTSSYLDQKESGCSWPKYDIFKEKNAMHLNQNAGGYGGYGGYGGGFGGGFGGRFGRGYGGYGFGGGYGGYGIGGGYGGYGLGGGYGGYGGGYGKGKVVIVKGYGGYGGGYGGYGGFGGGGYGGFGGIGGGYGGYGTYLLSLVGHSVIKAIYGPLIKFSQGFTADLRVLNSVYFTIMVSESLLGFYETRHVKRGILRKTGTLAMNGIVNYFTGCREYGGGGGISQLCNGDLSVTGIDDLSLLLKKK</sequence>
<keyword evidence="2" id="KW-1185">Reference proteome</keyword>